<organism evidence="8 9">
    <name type="scientific">Tumebacillus flagellatus</name>
    <dbReference type="NCBI Taxonomy" id="1157490"/>
    <lineage>
        <taxon>Bacteria</taxon>
        <taxon>Bacillati</taxon>
        <taxon>Bacillota</taxon>
        <taxon>Bacilli</taxon>
        <taxon>Bacillales</taxon>
        <taxon>Alicyclobacillaceae</taxon>
        <taxon>Tumebacillus</taxon>
    </lineage>
</organism>
<keyword evidence="9" id="KW-1185">Reference proteome</keyword>
<name>A0A074LWJ8_9BACL</name>
<evidence type="ECO:0000313" key="9">
    <source>
        <dbReference type="Proteomes" id="UP000027931"/>
    </source>
</evidence>
<dbReference type="PANTHER" id="PTHR23519">
    <property type="entry name" value="AUTOPHAGY-RELATED PROTEIN 22"/>
    <property type="match status" value="1"/>
</dbReference>
<feature type="transmembrane region" description="Helical" evidence="6">
    <location>
        <begin position="73"/>
        <end position="93"/>
    </location>
</feature>
<feature type="transmembrane region" description="Helical" evidence="6">
    <location>
        <begin position="345"/>
        <end position="368"/>
    </location>
</feature>
<evidence type="ECO:0000256" key="4">
    <source>
        <dbReference type="ARBA" id="ARBA00022989"/>
    </source>
</evidence>
<evidence type="ECO:0000256" key="3">
    <source>
        <dbReference type="ARBA" id="ARBA00022692"/>
    </source>
</evidence>
<keyword evidence="2" id="KW-0813">Transport</keyword>
<dbReference type="PANTHER" id="PTHR23519:SF1">
    <property type="entry name" value="AUTOPHAGY-RELATED PROTEIN 22"/>
    <property type="match status" value="1"/>
</dbReference>
<proteinExistence type="predicted"/>
<dbReference type="Gene3D" id="1.20.1250.20">
    <property type="entry name" value="MFS general substrate transporter like domains"/>
    <property type="match status" value="1"/>
</dbReference>
<dbReference type="RefSeq" id="WP_038085052.1">
    <property type="nucleotide sequence ID" value="NZ_JMIR01000004.1"/>
</dbReference>
<keyword evidence="4 6" id="KW-1133">Transmembrane helix</keyword>
<protein>
    <submittedName>
        <fullName evidence="8">MFS transporter</fullName>
    </submittedName>
</protein>
<feature type="transmembrane region" description="Helical" evidence="6">
    <location>
        <begin position="380"/>
        <end position="406"/>
    </location>
</feature>
<dbReference type="InterPro" id="IPR024671">
    <property type="entry name" value="Atg22-like"/>
</dbReference>
<gene>
    <name evidence="8" type="ORF">EL26_04995</name>
</gene>
<keyword evidence="5 6" id="KW-0472">Membrane</keyword>
<feature type="transmembrane region" description="Helical" evidence="6">
    <location>
        <begin position="256"/>
        <end position="280"/>
    </location>
</feature>
<evidence type="ECO:0000313" key="8">
    <source>
        <dbReference type="EMBL" id="KEO84458.1"/>
    </source>
</evidence>
<dbReference type="SUPFAM" id="SSF103473">
    <property type="entry name" value="MFS general substrate transporter"/>
    <property type="match status" value="1"/>
</dbReference>
<dbReference type="EMBL" id="JMIR01000004">
    <property type="protein sequence ID" value="KEO84458.1"/>
    <property type="molecule type" value="Genomic_DNA"/>
</dbReference>
<dbReference type="InterPro" id="IPR020846">
    <property type="entry name" value="MFS_dom"/>
</dbReference>
<keyword evidence="3 6" id="KW-0812">Transmembrane</keyword>
<dbReference type="InterPro" id="IPR050495">
    <property type="entry name" value="ATG22/LtaA_families"/>
</dbReference>
<dbReference type="Proteomes" id="UP000027931">
    <property type="component" value="Unassembled WGS sequence"/>
</dbReference>
<dbReference type="InterPro" id="IPR036259">
    <property type="entry name" value="MFS_trans_sf"/>
</dbReference>
<comment type="subcellular location">
    <subcellularLocation>
        <location evidence="1">Cell membrane</location>
        <topology evidence="1">Multi-pass membrane protein</topology>
    </subcellularLocation>
</comment>
<feature type="transmembrane region" description="Helical" evidence="6">
    <location>
        <begin position="412"/>
        <end position="431"/>
    </location>
</feature>
<dbReference type="GO" id="GO:0005886">
    <property type="term" value="C:plasma membrane"/>
    <property type="evidence" value="ECO:0007669"/>
    <property type="project" value="UniProtKB-SubCell"/>
</dbReference>
<dbReference type="OrthoDB" id="9768783at2"/>
<comment type="caution">
    <text evidence="8">The sequence shown here is derived from an EMBL/GenBank/DDBJ whole genome shotgun (WGS) entry which is preliminary data.</text>
</comment>
<feature type="transmembrane region" description="Helical" evidence="6">
    <location>
        <begin position="102"/>
        <end position="123"/>
    </location>
</feature>
<feature type="transmembrane region" description="Helical" evidence="6">
    <location>
        <begin position="20"/>
        <end position="53"/>
    </location>
</feature>
<feature type="transmembrane region" description="Helical" evidence="6">
    <location>
        <begin position="129"/>
        <end position="150"/>
    </location>
</feature>
<evidence type="ECO:0000256" key="6">
    <source>
        <dbReference type="SAM" id="Phobius"/>
    </source>
</evidence>
<feature type="transmembrane region" description="Helical" evidence="6">
    <location>
        <begin position="201"/>
        <end position="222"/>
    </location>
</feature>
<evidence type="ECO:0000259" key="7">
    <source>
        <dbReference type="PROSITE" id="PS50850"/>
    </source>
</evidence>
<dbReference type="GO" id="GO:0022857">
    <property type="term" value="F:transmembrane transporter activity"/>
    <property type="evidence" value="ECO:0007669"/>
    <property type="project" value="InterPro"/>
</dbReference>
<evidence type="ECO:0000256" key="1">
    <source>
        <dbReference type="ARBA" id="ARBA00004651"/>
    </source>
</evidence>
<feature type="transmembrane region" description="Helical" evidence="6">
    <location>
        <begin position="292"/>
        <end position="310"/>
    </location>
</feature>
<dbReference type="eggNOG" id="COG2270">
    <property type="taxonomic scope" value="Bacteria"/>
</dbReference>
<dbReference type="PROSITE" id="PS50850">
    <property type="entry name" value="MFS"/>
    <property type="match status" value="1"/>
</dbReference>
<feature type="transmembrane region" description="Helical" evidence="6">
    <location>
        <begin position="170"/>
        <end position="195"/>
    </location>
</feature>
<dbReference type="AlphaFoldDB" id="A0A074LWJ8"/>
<evidence type="ECO:0000256" key="2">
    <source>
        <dbReference type="ARBA" id="ARBA00022448"/>
    </source>
</evidence>
<dbReference type="STRING" id="1157490.EL26_04995"/>
<feature type="domain" description="Major facilitator superfamily (MFS) profile" evidence="7">
    <location>
        <begin position="256"/>
        <end position="441"/>
    </location>
</feature>
<sequence length="441" mass="48423">MAQPQLQRSAPPAGPRRGLALYFALPILSWAFYDFANTIFSSNIVTIFFPFYLQEAVGGNAQMDQIASTMITYTNALVSVFLVLLNPLFGVWIDRTGKKKAYLVPFTLLSILGTVLMGLSAMWQTDAEWFGLPASLAGVLLSFMVAKFFYNSSLVFYDPMISDIGTKQELPLISGFGVGLGYVGTLMGLVVYPFVEKNHSYQAFIPSAALFLLFCLPMFFLFKDRPAKVVQERKSFFSGYREIWATFREARAHRGIFLFMIAYFFLNDAIATAISVMAVYAKAVVGFTTAKFVLLYLVSTVASILGSFAFGHVTKRIGSKKALIWIAVILLAALAIAALAVNQTMLWICGSMYGIAMGATWVTSRAMIVEMTPEEKRGQFFGLFAFSGKLSSIVGPSIYGTITLLLADSGNLASRVAMGSLGVLVLIGLVFQVRLPYQRSQ</sequence>
<feature type="transmembrane region" description="Helical" evidence="6">
    <location>
        <begin position="322"/>
        <end position="339"/>
    </location>
</feature>
<reference evidence="8 9" key="1">
    <citation type="journal article" date="2013" name="Int. J. Syst. Evol. Microbiol.">
        <title>Tumebacillus flagellatus sp. nov., an alpha-amylase/pullulanase-producing bacterium isolated from cassava wastewater.</title>
        <authorList>
            <person name="Wang Q."/>
            <person name="Xie N."/>
            <person name="Qin Y."/>
            <person name="Shen N."/>
            <person name="Zhu J."/>
            <person name="Mi H."/>
            <person name="Huang R."/>
        </authorList>
    </citation>
    <scope>NUCLEOTIDE SEQUENCE [LARGE SCALE GENOMIC DNA]</scope>
    <source>
        <strain evidence="8 9">GST4</strain>
    </source>
</reference>
<dbReference type="Pfam" id="PF11700">
    <property type="entry name" value="ATG22"/>
    <property type="match status" value="1"/>
</dbReference>
<evidence type="ECO:0000256" key="5">
    <source>
        <dbReference type="ARBA" id="ARBA00023136"/>
    </source>
</evidence>
<accession>A0A074LWJ8</accession>